<dbReference type="HOGENOM" id="CLU_1128082_0_0_10"/>
<evidence type="ECO:0000313" key="2">
    <source>
        <dbReference type="EMBL" id="EHQ24330.1"/>
    </source>
</evidence>
<organism evidence="2 3">
    <name type="scientific">Mucilaginibacter paludis DSM 18603</name>
    <dbReference type="NCBI Taxonomy" id="714943"/>
    <lineage>
        <taxon>Bacteria</taxon>
        <taxon>Pseudomonadati</taxon>
        <taxon>Bacteroidota</taxon>
        <taxon>Sphingobacteriia</taxon>
        <taxon>Sphingobacteriales</taxon>
        <taxon>Sphingobacteriaceae</taxon>
        <taxon>Mucilaginibacter</taxon>
    </lineage>
</organism>
<sequence>MMNIFYKLFFLVFMFVSTYSEATNLSKQDTTMIKYKTITFDEADSLLKIQKGVLNNRLSRPGMSKVFNLKDSTMLVIGKKACFVYNSEEDIVRLLSGGVVSENILFDLNFFGKELPKKVEESRNKIAQLLKLDIGKLDYSEQSLTYIDHEIIASFIKGKITKTELLKNVIYFIAYSGNVFNLKYNGAWLMVLDEDGETWQPYNEINGRRIDLFTWIYSSLCDLNDGEIPSILTGYYSKTDNFLKNK</sequence>
<accession>H1YDZ0</accession>
<protein>
    <submittedName>
        <fullName evidence="2">Uncharacterized protein</fullName>
    </submittedName>
</protein>
<gene>
    <name evidence="2" type="ORF">Mucpa_0129</name>
</gene>
<keyword evidence="1" id="KW-0732">Signal</keyword>
<reference evidence="2" key="1">
    <citation type="submission" date="2011-09" db="EMBL/GenBank/DDBJ databases">
        <title>The permanent draft genome of Mucilaginibacter paludis DSM 18603.</title>
        <authorList>
            <consortium name="US DOE Joint Genome Institute (JGI-PGF)"/>
            <person name="Lucas S."/>
            <person name="Han J."/>
            <person name="Lapidus A."/>
            <person name="Bruce D."/>
            <person name="Goodwin L."/>
            <person name="Pitluck S."/>
            <person name="Peters L."/>
            <person name="Kyrpides N."/>
            <person name="Mavromatis K."/>
            <person name="Ivanova N."/>
            <person name="Mikhailova N."/>
            <person name="Held B."/>
            <person name="Detter J.C."/>
            <person name="Tapia R."/>
            <person name="Han C."/>
            <person name="Land M."/>
            <person name="Hauser L."/>
            <person name="Markowitz V."/>
            <person name="Cheng J.-F."/>
            <person name="Hugenholtz P."/>
            <person name="Woyke T."/>
            <person name="Wu D."/>
            <person name="Tindall B."/>
            <person name="Brambilla E."/>
            <person name="Klenk H.-P."/>
            <person name="Eisen J.A."/>
        </authorList>
    </citation>
    <scope>NUCLEOTIDE SEQUENCE [LARGE SCALE GENOMIC DNA]</scope>
    <source>
        <strain evidence="2">DSM 18603</strain>
    </source>
</reference>
<dbReference type="OrthoDB" id="982674at2"/>
<dbReference type="AlphaFoldDB" id="H1YDZ0"/>
<name>H1YDZ0_9SPHI</name>
<evidence type="ECO:0000313" key="3">
    <source>
        <dbReference type="Proteomes" id="UP000002774"/>
    </source>
</evidence>
<keyword evidence="3" id="KW-1185">Reference proteome</keyword>
<proteinExistence type="predicted"/>
<dbReference type="EMBL" id="CM001403">
    <property type="protein sequence ID" value="EHQ24330.1"/>
    <property type="molecule type" value="Genomic_DNA"/>
</dbReference>
<evidence type="ECO:0000256" key="1">
    <source>
        <dbReference type="SAM" id="SignalP"/>
    </source>
</evidence>
<dbReference type="Proteomes" id="UP000002774">
    <property type="component" value="Chromosome"/>
</dbReference>
<feature type="chain" id="PRO_5003559013" evidence="1">
    <location>
        <begin position="23"/>
        <end position="246"/>
    </location>
</feature>
<feature type="signal peptide" evidence="1">
    <location>
        <begin position="1"/>
        <end position="22"/>
    </location>
</feature>